<accession>A0ABV3DQ33</accession>
<evidence type="ECO:0008006" key="3">
    <source>
        <dbReference type="Google" id="ProtNLM"/>
    </source>
</evidence>
<dbReference type="EMBL" id="JBEZFP010000100">
    <property type="protein sequence ID" value="MEU8137796.1"/>
    <property type="molecule type" value="Genomic_DNA"/>
</dbReference>
<evidence type="ECO:0000313" key="1">
    <source>
        <dbReference type="EMBL" id="MEU8137796.1"/>
    </source>
</evidence>
<name>A0ABV3DQ33_9ACTN</name>
<evidence type="ECO:0000313" key="2">
    <source>
        <dbReference type="Proteomes" id="UP001551482"/>
    </source>
</evidence>
<keyword evidence="2" id="KW-1185">Reference proteome</keyword>
<dbReference type="RefSeq" id="WP_358360227.1">
    <property type="nucleotide sequence ID" value="NZ_JBEZFP010000100.1"/>
</dbReference>
<protein>
    <recommendedName>
        <fullName evidence="3">Transposase</fullName>
    </recommendedName>
</protein>
<gene>
    <name evidence="1" type="ORF">AB0C36_30315</name>
</gene>
<reference evidence="1 2" key="1">
    <citation type="submission" date="2024-06" db="EMBL/GenBank/DDBJ databases">
        <title>The Natural Products Discovery Center: Release of the First 8490 Sequenced Strains for Exploring Actinobacteria Biosynthetic Diversity.</title>
        <authorList>
            <person name="Kalkreuter E."/>
            <person name="Kautsar S.A."/>
            <person name="Yang D."/>
            <person name="Bader C.D."/>
            <person name="Teijaro C.N."/>
            <person name="Fluegel L."/>
            <person name="Davis C.M."/>
            <person name="Simpson J.R."/>
            <person name="Lauterbach L."/>
            <person name="Steele A.D."/>
            <person name="Gui C."/>
            <person name="Meng S."/>
            <person name="Li G."/>
            <person name="Viehrig K."/>
            <person name="Ye F."/>
            <person name="Su P."/>
            <person name="Kiefer A.F."/>
            <person name="Nichols A."/>
            <person name="Cepeda A.J."/>
            <person name="Yan W."/>
            <person name="Fan B."/>
            <person name="Jiang Y."/>
            <person name="Adhikari A."/>
            <person name="Zheng C.-J."/>
            <person name="Schuster L."/>
            <person name="Cowan T.M."/>
            <person name="Smanski M.J."/>
            <person name="Chevrette M.G."/>
            <person name="De Carvalho L.P.S."/>
            <person name="Shen B."/>
        </authorList>
    </citation>
    <scope>NUCLEOTIDE SEQUENCE [LARGE SCALE GENOMIC DNA]</scope>
    <source>
        <strain evidence="1 2">NPDC048946</strain>
    </source>
</reference>
<sequence length="82" mass="8894">MSQSQVSREHAEHGVAIRAGRNGAVEALAGDLPTAVLVDLTGLSLTSATAWARRSRSNWHAYLAERVHQPTTEDDSRVSDRV</sequence>
<proteinExistence type="predicted"/>
<comment type="caution">
    <text evidence="1">The sequence shown here is derived from an EMBL/GenBank/DDBJ whole genome shotgun (WGS) entry which is preliminary data.</text>
</comment>
<organism evidence="1 2">
    <name type="scientific">Streptodolium elevatio</name>
    <dbReference type="NCBI Taxonomy" id="3157996"/>
    <lineage>
        <taxon>Bacteria</taxon>
        <taxon>Bacillati</taxon>
        <taxon>Actinomycetota</taxon>
        <taxon>Actinomycetes</taxon>
        <taxon>Kitasatosporales</taxon>
        <taxon>Streptomycetaceae</taxon>
        <taxon>Streptodolium</taxon>
    </lineage>
</organism>
<dbReference type="Proteomes" id="UP001551482">
    <property type="component" value="Unassembled WGS sequence"/>
</dbReference>